<accession>A0A673UAR1</accession>
<dbReference type="Proteomes" id="UP000472268">
    <property type="component" value="Chromosome 8"/>
</dbReference>
<feature type="region of interest" description="Disordered" evidence="1">
    <location>
        <begin position="120"/>
        <end position="158"/>
    </location>
</feature>
<dbReference type="Ensembl" id="ENSSSUT00005021214.1">
    <property type="protein sequence ID" value="ENSSSUP00005018576.1"/>
    <property type="gene ID" value="ENSSSUG00005012032.1"/>
</dbReference>
<reference evidence="3" key="2">
    <citation type="submission" date="2025-08" db="UniProtKB">
        <authorList>
            <consortium name="Ensembl"/>
        </authorList>
    </citation>
    <scope>IDENTIFICATION</scope>
</reference>
<dbReference type="AlphaFoldDB" id="A0A673UAR1"/>
<protein>
    <submittedName>
        <fullName evidence="3">Uncharacterized protein</fullName>
    </submittedName>
</protein>
<evidence type="ECO:0000313" key="3">
    <source>
        <dbReference type="Ensembl" id="ENSSSUP00005018576.1"/>
    </source>
</evidence>
<reference evidence="3" key="3">
    <citation type="submission" date="2025-09" db="UniProtKB">
        <authorList>
            <consortium name="Ensembl"/>
        </authorList>
    </citation>
    <scope>IDENTIFICATION</scope>
</reference>
<evidence type="ECO:0000313" key="4">
    <source>
        <dbReference type="Proteomes" id="UP000472268"/>
    </source>
</evidence>
<dbReference type="OMA" id="LICYPFS"/>
<organism evidence="3 4">
    <name type="scientific">Suricata suricatta</name>
    <name type="common">Meerkat</name>
    <dbReference type="NCBI Taxonomy" id="37032"/>
    <lineage>
        <taxon>Eukaryota</taxon>
        <taxon>Metazoa</taxon>
        <taxon>Chordata</taxon>
        <taxon>Craniata</taxon>
        <taxon>Vertebrata</taxon>
        <taxon>Euteleostomi</taxon>
        <taxon>Mammalia</taxon>
        <taxon>Eutheria</taxon>
        <taxon>Laurasiatheria</taxon>
        <taxon>Carnivora</taxon>
        <taxon>Feliformia</taxon>
        <taxon>Herpestidae</taxon>
        <taxon>Suricata</taxon>
    </lineage>
</organism>
<proteinExistence type="predicted"/>
<name>A0A673UAR1_SURSU</name>
<feature type="signal peptide" evidence="2">
    <location>
        <begin position="1"/>
        <end position="19"/>
    </location>
</feature>
<feature type="chain" id="PRO_5025686881" evidence="2">
    <location>
        <begin position="20"/>
        <end position="158"/>
    </location>
</feature>
<keyword evidence="2" id="KW-0732">Signal</keyword>
<evidence type="ECO:0000256" key="2">
    <source>
        <dbReference type="SAM" id="SignalP"/>
    </source>
</evidence>
<keyword evidence="4" id="KW-1185">Reference proteome</keyword>
<reference evidence="3 4" key="1">
    <citation type="submission" date="2019-05" db="EMBL/GenBank/DDBJ databases">
        <title>A Chromosome-scale Meerkat (S. suricatta) Genome Assembly.</title>
        <authorList>
            <person name="Dudchenko O."/>
            <person name="Lieberman Aiden E."/>
            <person name="Tung J."/>
            <person name="Barreiro L.B."/>
            <person name="Clutton-Brock T.H."/>
        </authorList>
    </citation>
    <scope>NUCLEOTIDE SEQUENCE [LARGE SCALE GENOMIC DNA]</scope>
</reference>
<sequence>RCPVLILSSLLCLSQSSTSFNRDAVKAGTGRRFLGGLLDHTSYCYTLEVSFYSYIIGGTTAAVPYTEEACILGRSPQPWASLHLATNMKLGRNVARTFLDYYRLNPLVEKVAIPMPRLRKEKPPPYKYPLPRGPARNHPNGKGDKKSSVNHKGPSNLI</sequence>
<evidence type="ECO:0000256" key="1">
    <source>
        <dbReference type="SAM" id="MobiDB-lite"/>
    </source>
</evidence>